<dbReference type="InterPro" id="IPR006860">
    <property type="entry name" value="FecR"/>
</dbReference>
<evidence type="ECO:0000259" key="3">
    <source>
        <dbReference type="Pfam" id="PF04773"/>
    </source>
</evidence>
<gene>
    <name evidence="4" type="ORF">SAMN03080615_00341</name>
</gene>
<dbReference type="AlphaFoldDB" id="A0A1H9D4S5"/>
<proteinExistence type="predicted"/>
<accession>A0A1H9D4S5</accession>
<organism evidence="4 5">
    <name type="scientific">Amphritea atlantica</name>
    <dbReference type="NCBI Taxonomy" id="355243"/>
    <lineage>
        <taxon>Bacteria</taxon>
        <taxon>Pseudomonadati</taxon>
        <taxon>Pseudomonadota</taxon>
        <taxon>Gammaproteobacteria</taxon>
        <taxon>Oceanospirillales</taxon>
        <taxon>Oceanospirillaceae</taxon>
        <taxon>Amphritea</taxon>
    </lineage>
</organism>
<dbReference type="Gene3D" id="2.60.120.1440">
    <property type="match status" value="1"/>
</dbReference>
<evidence type="ECO:0000256" key="1">
    <source>
        <dbReference type="SAM" id="MobiDB-lite"/>
    </source>
</evidence>
<evidence type="ECO:0000256" key="2">
    <source>
        <dbReference type="SAM" id="SignalP"/>
    </source>
</evidence>
<evidence type="ECO:0000313" key="5">
    <source>
        <dbReference type="Proteomes" id="UP000198749"/>
    </source>
</evidence>
<feature type="domain" description="FecR protein" evidence="3">
    <location>
        <begin position="56"/>
        <end position="158"/>
    </location>
</feature>
<dbReference type="Proteomes" id="UP000198749">
    <property type="component" value="Unassembled WGS sequence"/>
</dbReference>
<dbReference type="OrthoDB" id="7028389at2"/>
<dbReference type="STRING" id="355243.SAMN03080615_00341"/>
<sequence length="557" mass="57781">MKSMLFSLILMLCSGAVSAAEAVASVILSFGENVAVAADGSERVLKRHSEVYANDLLKTGPGGRLQLRFSDNSRLALKAATEFRIAEYQFEQKKPEEGKALFQLLKGGMRTISGQIGKPNKENYRLETTVATIGIRGTHYGVEYTGEGIYCETIEGAIQVTSDHQTILVSAGEGAWWGSNGNVRKGSATGQTGDYILRKKVQSDALTSDEQNEEPEDDSKLAGTIPATDPELEGDYSDDGRSGQPELPDPTGNGTRAPDGALVAVAFTRDDKAKGYLSGNGSVVAGSASGIAIDNSAGGLVTGISYKDNKPNTTPHACSPCIFTGGDDTGFVSGSGTATLGGAEISWGRWNAGFELKENNTVQTLAGGFHYMYSDSLTTQAQLDALTTARSGSYLYTFTNGSTSLTAPQIETGATGSLVGYGSGAVAPGRVYGGTYVLVNWDSLEIEQVSIKADVNDGTGIRSFNLTEAVDKQGVAVKTSLNDVLQGGELTLAGSCSGGQCSVGGNDTAMNGQMTFDLVGNRADGAISSYGASGSSPVNKDITVVGTVLLDSSGPAP</sequence>
<keyword evidence="2" id="KW-0732">Signal</keyword>
<feature type="region of interest" description="Disordered" evidence="1">
    <location>
        <begin position="203"/>
        <end position="258"/>
    </location>
</feature>
<dbReference type="Pfam" id="PF04773">
    <property type="entry name" value="FecR"/>
    <property type="match status" value="1"/>
</dbReference>
<dbReference type="EMBL" id="FOGB01000001">
    <property type="protein sequence ID" value="SEQ08381.1"/>
    <property type="molecule type" value="Genomic_DNA"/>
</dbReference>
<evidence type="ECO:0000313" key="4">
    <source>
        <dbReference type="EMBL" id="SEQ08381.1"/>
    </source>
</evidence>
<feature type="signal peptide" evidence="2">
    <location>
        <begin position="1"/>
        <end position="19"/>
    </location>
</feature>
<feature type="chain" id="PRO_5011675014" evidence="2">
    <location>
        <begin position="20"/>
        <end position="557"/>
    </location>
</feature>
<protein>
    <submittedName>
        <fullName evidence="4">FecR family protein</fullName>
    </submittedName>
</protein>
<keyword evidence="5" id="KW-1185">Reference proteome</keyword>
<dbReference type="RefSeq" id="WP_091353092.1">
    <property type="nucleotide sequence ID" value="NZ_AP025284.1"/>
</dbReference>
<reference evidence="5" key="1">
    <citation type="submission" date="2016-10" db="EMBL/GenBank/DDBJ databases">
        <authorList>
            <person name="Varghese N."/>
            <person name="Submissions S."/>
        </authorList>
    </citation>
    <scope>NUCLEOTIDE SEQUENCE [LARGE SCALE GENOMIC DNA]</scope>
    <source>
        <strain evidence="5">DSM 18887</strain>
    </source>
</reference>
<name>A0A1H9D4S5_9GAMM</name>
<dbReference type="PANTHER" id="PTHR38731">
    <property type="entry name" value="LIPL45-RELATED LIPOPROTEIN-RELATED"/>
    <property type="match status" value="1"/>
</dbReference>